<feature type="compositionally biased region" description="Gly residues" evidence="1">
    <location>
        <begin position="210"/>
        <end position="240"/>
    </location>
</feature>
<dbReference type="AlphaFoldDB" id="A0A2L0EQK1"/>
<feature type="region of interest" description="Disordered" evidence="1">
    <location>
        <begin position="1"/>
        <end position="25"/>
    </location>
</feature>
<keyword evidence="2" id="KW-0732">Signal</keyword>
<dbReference type="EMBL" id="CP012673">
    <property type="protein sequence ID" value="AUX41564.1"/>
    <property type="molecule type" value="Genomic_DNA"/>
</dbReference>
<dbReference type="Proteomes" id="UP000238348">
    <property type="component" value="Chromosome"/>
</dbReference>
<feature type="signal peptide" evidence="2">
    <location>
        <begin position="1"/>
        <end position="48"/>
    </location>
</feature>
<feature type="compositionally biased region" description="Low complexity" evidence="1">
    <location>
        <begin position="65"/>
        <end position="132"/>
    </location>
</feature>
<feature type="compositionally biased region" description="Gly residues" evidence="1">
    <location>
        <begin position="174"/>
        <end position="201"/>
    </location>
</feature>
<feature type="chain" id="PRO_5014597267" description="Secreted protein" evidence="2">
    <location>
        <begin position="49"/>
        <end position="332"/>
    </location>
</feature>
<feature type="compositionally biased region" description="Polar residues" evidence="1">
    <location>
        <begin position="51"/>
        <end position="63"/>
    </location>
</feature>
<accession>A0A2L0EQK1</accession>
<evidence type="ECO:0000313" key="3">
    <source>
        <dbReference type="EMBL" id="AUX41564.1"/>
    </source>
</evidence>
<feature type="region of interest" description="Disordered" evidence="1">
    <location>
        <begin position="45"/>
        <end position="136"/>
    </location>
</feature>
<evidence type="ECO:0008006" key="5">
    <source>
        <dbReference type="Google" id="ProtNLM"/>
    </source>
</evidence>
<organism evidence="3 4">
    <name type="scientific">Sorangium cellulosum</name>
    <name type="common">Polyangium cellulosum</name>
    <dbReference type="NCBI Taxonomy" id="56"/>
    <lineage>
        <taxon>Bacteria</taxon>
        <taxon>Pseudomonadati</taxon>
        <taxon>Myxococcota</taxon>
        <taxon>Polyangia</taxon>
        <taxon>Polyangiales</taxon>
        <taxon>Polyangiaceae</taxon>
        <taxon>Sorangium</taxon>
    </lineage>
</organism>
<feature type="region of interest" description="Disordered" evidence="1">
    <location>
        <begin position="161"/>
        <end position="244"/>
    </location>
</feature>
<reference evidence="3 4" key="1">
    <citation type="submission" date="2015-09" db="EMBL/GenBank/DDBJ databases">
        <title>Sorangium comparison.</title>
        <authorList>
            <person name="Zaburannyi N."/>
            <person name="Bunk B."/>
            <person name="Overmann J."/>
            <person name="Mueller R."/>
        </authorList>
    </citation>
    <scope>NUCLEOTIDE SEQUENCE [LARGE SCALE GENOMIC DNA]</scope>
    <source>
        <strain evidence="3 4">So ce26</strain>
    </source>
</reference>
<evidence type="ECO:0000256" key="2">
    <source>
        <dbReference type="SAM" id="SignalP"/>
    </source>
</evidence>
<proteinExistence type="predicted"/>
<evidence type="ECO:0000313" key="4">
    <source>
        <dbReference type="Proteomes" id="UP000238348"/>
    </source>
</evidence>
<protein>
    <recommendedName>
        <fullName evidence="5">Secreted protein</fullName>
    </recommendedName>
</protein>
<name>A0A2L0EQK1_SORCE</name>
<sequence length="332" mass="32799">MSLQAGARPATAANTESNRLYGGGTMKSNRSIHLALAMGALAAAPALAAAQTGSTSPPQQRESSAAGGAQPQQGNQPGAAGGAQQQGNQPGAAGGAQPQQGNQPGAAGGAQQQGNQPGAAGGRHAQQQQQGQKKTMKLEEQVSFAVEDGCTYTATVNGKLVPTTASRSQQPSGGQPGGGSQGRGGTGAQGQTGGVGQGPAGEGSQARAGGTQGGGSQGQTGGAQAGGAQAGGAQAPGGGDQARVKPDLTVSASISCPNAADLKVTDTLKTDMPITRSELEDMLSRRASIATQRGGRFCMIVPDFELTPERLTSRGVTQLCRTTTPPQKHGMR</sequence>
<evidence type="ECO:0000256" key="1">
    <source>
        <dbReference type="SAM" id="MobiDB-lite"/>
    </source>
</evidence>
<gene>
    <name evidence="3" type="ORF">SOCE26_029850</name>
</gene>